<protein>
    <recommendedName>
        <fullName evidence="3">GDSL family lipase</fullName>
    </recommendedName>
</protein>
<organism evidence="1 2">
    <name type="scientific">Streptomyces alboflavus</name>
    <dbReference type="NCBI Taxonomy" id="67267"/>
    <lineage>
        <taxon>Bacteria</taxon>
        <taxon>Bacillati</taxon>
        <taxon>Actinomycetota</taxon>
        <taxon>Actinomycetes</taxon>
        <taxon>Kitasatosporales</taxon>
        <taxon>Streptomycetaceae</taxon>
        <taxon>Streptomyces</taxon>
    </lineage>
</organism>
<dbReference type="EMBL" id="CP021748">
    <property type="protein sequence ID" value="ARX89276.1"/>
    <property type="molecule type" value="Genomic_DNA"/>
</dbReference>
<gene>
    <name evidence="1" type="ORF">SMD44_08763</name>
</gene>
<sequence>MWEPLRDNAGLLVDGLHPTAEGHQALHRHLYALGR</sequence>
<dbReference type="Proteomes" id="UP000195880">
    <property type="component" value="Chromosome"/>
</dbReference>
<evidence type="ECO:0000313" key="2">
    <source>
        <dbReference type="Proteomes" id="UP000195880"/>
    </source>
</evidence>
<evidence type="ECO:0008006" key="3">
    <source>
        <dbReference type="Google" id="ProtNLM"/>
    </source>
</evidence>
<accession>A0A1Z1WS62</accession>
<evidence type="ECO:0000313" key="1">
    <source>
        <dbReference type="EMBL" id="ARX89276.1"/>
    </source>
</evidence>
<keyword evidence="2" id="KW-1185">Reference proteome</keyword>
<dbReference type="KEGG" id="salf:SMD44_08763"/>
<dbReference type="AlphaFoldDB" id="A0A1Z1WS62"/>
<dbReference type="SUPFAM" id="SSF52266">
    <property type="entry name" value="SGNH hydrolase"/>
    <property type="match status" value="1"/>
</dbReference>
<name>A0A1Z1WS62_9ACTN</name>
<proteinExistence type="predicted"/>
<reference evidence="1 2" key="1">
    <citation type="submission" date="2017-05" db="EMBL/GenBank/DDBJ databases">
        <title>Streptomyces alboflavus Genome sequencing and assembly.</title>
        <authorList>
            <person name="Wang Y."/>
            <person name="Du B."/>
            <person name="Ding Y."/>
            <person name="Liu H."/>
            <person name="Hou Q."/>
            <person name="Liu K."/>
            <person name="Wang C."/>
            <person name="Yao L."/>
        </authorList>
    </citation>
    <scope>NUCLEOTIDE SEQUENCE [LARGE SCALE GENOMIC DNA]</scope>
    <source>
        <strain evidence="1 2">MDJK44</strain>
    </source>
</reference>